<comment type="caution">
    <text evidence="4">The sequence shown here is derived from an EMBL/GenBank/DDBJ whole genome shotgun (WGS) entry which is preliminary data.</text>
</comment>
<feature type="transmembrane region" description="Helical" evidence="3">
    <location>
        <begin position="391"/>
        <end position="409"/>
    </location>
</feature>
<feature type="compositionally biased region" description="Basic and acidic residues" evidence="2">
    <location>
        <begin position="8"/>
        <end position="30"/>
    </location>
</feature>
<feature type="transmembrane region" description="Helical" evidence="3">
    <location>
        <begin position="434"/>
        <end position="462"/>
    </location>
</feature>
<dbReference type="AlphaFoldDB" id="A0A2C6L9S9"/>
<keyword evidence="3" id="KW-0812">Transmembrane</keyword>
<feature type="transmembrane region" description="Helical" evidence="3">
    <location>
        <begin position="201"/>
        <end position="223"/>
    </location>
</feature>
<evidence type="ECO:0000313" key="5">
    <source>
        <dbReference type="Proteomes" id="UP000221165"/>
    </source>
</evidence>
<dbReference type="EMBL" id="MIGC01000657">
    <property type="protein sequence ID" value="PHJ24519.1"/>
    <property type="molecule type" value="Genomic_DNA"/>
</dbReference>
<feature type="transmembrane region" description="Helical" evidence="3">
    <location>
        <begin position="90"/>
        <end position="113"/>
    </location>
</feature>
<protein>
    <submittedName>
        <fullName evidence="4">Major facilitator family protein</fullName>
    </submittedName>
</protein>
<dbReference type="Gene3D" id="1.20.1250.20">
    <property type="entry name" value="MFS general substrate transporter like domains"/>
    <property type="match status" value="2"/>
</dbReference>
<feature type="transmembrane region" description="Helical" evidence="3">
    <location>
        <begin position="367"/>
        <end position="385"/>
    </location>
</feature>
<feature type="transmembrane region" description="Helical" evidence="3">
    <location>
        <begin position="238"/>
        <end position="260"/>
    </location>
</feature>
<dbReference type="GO" id="GO:0005886">
    <property type="term" value="C:plasma membrane"/>
    <property type="evidence" value="ECO:0007669"/>
    <property type="project" value="TreeGrafter"/>
</dbReference>
<evidence type="ECO:0000313" key="4">
    <source>
        <dbReference type="EMBL" id="PHJ24519.1"/>
    </source>
</evidence>
<comment type="similarity">
    <text evidence="1">Belongs to the major facilitator superfamily.</text>
</comment>
<feature type="region of interest" description="Disordered" evidence="2">
    <location>
        <begin position="1"/>
        <end position="46"/>
    </location>
</feature>
<dbReference type="SUPFAM" id="SSF103473">
    <property type="entry name" value="MFS general substrate transporter"/>
    <property type="match status" value="1"/>
</dbReference>
<dbReference type="GeneID" id="94425044"/>
<name>A0A2C6L9S9_9APIC</name>
<feature type="transmembrane region" description="Helical" evidence="3">
    <location>
        <begin position="59"/>
        <end position="84"/>
    </location>
</feature>
<reference evidence="4 5" key="1">
    <citation type="journal article" date="2017" name="Int. J. Parasitol.">
        <title>The genome of the protozoan parasite Cystoisospora suis and a reverse vaccinology approach to identify vaccine candidates.</title>
        <authorList>
            <person name="Palmieri N."/>
            <person name="Shrestha A."/>
            <person name="Ruttkowski B."/>
            <person name="Beck T."/>
            <person name="Vogl C."/>
            <person name="Tomley F."/>
            <person name="Blake D.P."/>
            <person name="Joachim A."/>
        </authorList>
    </citation>
    <scope>NUCLEOTIDE SEQUENCE [LARGE SCALE GENOMIC DNA]</scope>
    <source>
        <strain evidence="4 5">Wien I</strain>
    </source>
</reference>
<feature type="transmembrane region" description="Helical" evidence="3">
    <location>
        <begin position="162"/>
        <end position="180"/>
    </location>
</feature>
<dbReference type="RefSeq" id="XP_067926192.1">
    <property type="nucleotide sequence ID" value="XM_068061833.1"/>
</dbReference>
<feature type="transmembrane region" description="Helical" evidence="3">
    <location>
        <begin position="335"/>
        <end position="355"/>
    </location>
</feature>
<accession>A0A2C6L9S9</accession>
<keyword evidence="5" id="KW-1185">Reference proteome</keyword>
<dbReference type="OrthoDB" id="197206at2759"/>
<proteinExistence type="inferred from homology"/>
<keyword evidence="3" id="KW-0472">Membrane</keyword>
<feature type="transmembrane region" description="Helical" evidence="3">
    <location>
        <begin position="134"/>
        <end position="156"/>
    </location>
</feature>
<dbReference type="InterPro" id="IPR036259">
    <property type="entry name" value="MFS_trans_sf"/>
</dbReference>
<dbReference type="Pfam" id="PF13347">
    <property type="entry name" value="MFS_2"/>
    <property type="match status" value="1"/>
</dbReference>
<dbReference type="GO" id="GO:0008643">
    <property type="term" value="P:carbohydrate transport"/>
    <property type="evidence" value="ECO:0007669"/>
    <property type="project" value="InterPro"/>
</dbReference>
<dbReference type="VEuPathDB" id="ToxoDB:CSUI_001628"/>
<evidence type="ECO:0000256" key="2">
    <source>
        <dbReference type="SAM" id="MobiDB-lite"/>
    </source>
</evidence>
<gene>
    <name evidence="4" type="ORF">CSUI_001628</name>
</gene>
<dbReference type="InterPro" id="IPR039672">
    <property type="entry name" value="MFS_2"/>
</dbReference>
<sequence length="589" mass="64369">MVNMSLQKEGRQRSVREQRRSKEDAAEDIRSQTSDSGSDRAESKGLTAKRMKHLPWSYLLSYAAPMIGAGGMNFTLTTFAAYFYTDVMGVSAGAVGKIQMCLMLMYAASEPIFGWASDITAGWIQTKLGRRKPYLAVSALMHALTFICLMGPPGTLSPENGLIEWAFCFAILLGVSWGCNEVTYQALGAQLTFDYDERTKLQAIAVSVITVGSTSCGLLHGILGSTLGSSFEAVRFRFMILACVYGGLFVLGTLIMLIVIKEESVQIDYSGVIESQTFGEWIMMGIDSAKQMFLNLPFFLLIVCYSCTIMAGAVTPMMLPYFCKHVTQSPFATDWAPLLFTASAVAGMPLWVFLGSSYVGMEKKWRFLLAGCWLAFFLGLSAIFVKPGDNAMFITFSVLGGLAMGGYFATPEAMKPDVVDYDEFRTGARHEARFAGVFMFFANIMAGIALEVMLLLLEHFGYDGSKKLGEPEPEDVVMTIRVGYGAALAIMLVFITPSMILYPITRKSHADILTAIQRRMDGEFVADPLYGGPPLPPYDNVPIVRRIGSADAVDQQTLSRGSSFLQQVGMEVGALAGSHGDRSGIRYVP</sequence>
<dbReference type="PANTHER" id="PTHR11328:SF24">
    <property type="entry name" value="MAJOR FACILITATOR SUPERFAMILY (MFS) PROFILE DOMAIN-CONTAINING PROTEIN"/>
    <property type="match status" value="1"/>
</dbReference>
<evidence type="ECO:0000256" key="3">
    <source>
        <dbReference type="SAM" id="Phobius"/>
    </source>
</evidence>
<dbReference type="PANTHER" id="PTHR11328">
    <property type="entry name" value="MAJOR FACILITATOR SUPERFAMILY DOMAIN-CONTAINING PROTEIN"/>
    <property type="match status" value="1"/>
</dbReference>
<evidence type="ECO:0000256" key="1">
    <source>
        <dbReference type="ARBA" id="ARBA00008335"/>
    </source>
</evidence>
<keyword evidence="3" id="KW-1133">Transmembrane helix</keyword>
<dbReference type="GO" id="GO:0015293">
    <property type="term" value="F:symporter activity"/>
    <property type="evidence" value="ECO:0007669"/>
    <property type="project" value="InterPro"/>
</dbReference>
<organism evidence="4 5">
    <name type="scientific">Cystoisospora suis</name>
    <dbReference type="NCBI Taxonomy" id="483139"/>
    <lineage>
        <taxon>Eukaryota</taxon>
        <taxon>Sar</taxon>
        <taxon>Alveolata</taxon>
        <taxon>Apicomplexa</taxon>
        <taxon>Conoidasida</taxon>
        <taxon>Coccidia</taxon>
        <taxon>Eucoccidiorida</taxon>
        <taxon>Eimeriorina</taxon>
        <taxon>Sarcocystidae</taxon>
        <taxon>Cystoisospora</taxon>
    </lineage>
</organism>
<feature type="transmembrane region" description="Helical" evidence="3">
    <location>
        <begin position="482"/>
        <end position="502"/>
    </location>
</feature>
<feature type="transmembrane region" description="Helical" evidence="3">
    <location>
        <begin position="293"/>
        <end position="315"/>
    </location>
</feature>
<dbReference type="Proteomes" id="UP000221165">
    <property type="component" value="Unassembled WGS sequence"/>
</dbReference>